<organism evidence="6">
    <name type="scientific">Culicoides sonorensis</name>
    <name type="common">Biting midge</name>
    <dbReference type="NCBI Taxonomy" id="179676"/>
    <lineage>
        <taxon>Eukaryota</taxon>
        <taxon>Metazoa</taxon>
        <taxon>Ecdysozoa</taxon>
        <taxon>Arthropoda</taxon>
        <taxon>Hexapoda</taxon>
        <taxon>Insecta</taxon>
        <taxon>Pterygota</taxon>
        <taxon>Neoptera</taxon>
        <taxon>Endopterygota</taxon>
        <taxon>Diptera</taxon>
        <taxon>Nematocera</taxon>
        <taxon>Chironomoidea</taxon>
        <taxon>Ceratopogonidae</taxon>
        <taxon>Ceratopogoninae</taxon>
        <taxon>Culicoides</taxon>
        <taxon>Monoculicoides</taxon>
    </lineage>
</organism>
<dbReference type="PANTHER" id="PTHR32083:SF0">
    <property type="entry name" value="CILIA AND FLAGELLA-ASSOCIATED PROTEIN 58"/>
    <property type="match status" value="1"/>
</dbReference>
<evidence type="ECO:0000256" key="3">
    <source>
        <dbReference type="SAM" id="MobiDB-lite"/>
    </source>
</evidence>
<gene>
    <name evidence="6" type="primary">CSON012640</name>
</gene>
<feature type="coiled-coil region" evidence="2">
    <location>
        <begin position="794"/>
        <end position="856"/>
    </location>
</feature>
<feature type="region of interest" description="Disordered" evidence="3">
    <location>
        <begin position="1"/>
        <end position="35"/>
    </location>
</feature>
<feature type="domain" description="Cilia- and flagella-associated protein 58 central coiled coil" evidence="4">
    <location>
        <begin position="390"/>
        <end position="694"/>
    </location>
</feature>
<dbReference type="GO" id="GO:0005856">
    <property type="term" value="C:cytoskeleton"/>
    <property type="evidence" value="ECO:0007669"/>
    <property type="project" value="TreeGrafter"/>
</dbReference>
<reference evidence="6" key="2">
    <citation type="submission" date="2018-07" db="EMBL/GenBank/DDBJ databases">
        <authorList>
            <person name="Quirk P.G."/>
            <person name="Krulwich T.A."/>
        </authorList>
    </citation>
    <scope>NUCLEOTIDE SEQUENCE</scope>
</reference>
<evidence type="ECO:0000313" key="6">
    <source>
        <dbReference type="EMBL" id="SSX25667.1"/>
    </source>
</evidence>
<keyword evidence="1 2" id="KW-0175">Coiled coil</keyword>
<evidence type="ECO:0000259" key="4">
    <source>
        <dbReference type="Pfam" id="PF21771"/>
    </source>
</evidence>
<dbReference type="AlphaFoldDB" id="A0A336MBB2"/>
<sequence>MKNQKNKEKIGRESDDKGDEIQEKTSNESFDIEKMTDENYQTLMSESNKIIRELHGDKNEKYRENTRKLQTLLEHYRQLNTQSQNVIQEMSNKISESEGKIQQAIQISQRDQDTIKNLRDEVKSAWKLADAARNREEETHYLLKTARDNLMVYEKQTTKFVKKENQSDELPENLQTLKQGLHIERDRLQAEVEELNKRITLHRLYTVEVEKKAFDSQQEFQKLVTEIDEISNEQFKDRRQLEKVQLSLNEVIAEREMIAEDLKHFKEIASLNKQEAVKFQNEVSELSMKLEKVRENLKVTTNKLTMQTKELKKMKELKDKISADFIVKDNLLKLKEDQNKAINILNAQLIKDKEILMKRLTIVSENVSAREQEIIKLKTMQLTLEKEIESSIKAFNKEKKYSEKLQREKNSFHNDFIKAQQINTELQGKLSSFEQQIKDLETELKSQLQIQDNLKAETAKVGKERDKCFDEYQLIETKLEDANLSIETKINQIEELKETINQMQLNINQVQRLFDEASTERYAFQREVEQFKKEVAIKNDRLKTSAFEIEKLRNDAQVKSIEVNHLNKVVEKSKKEIQSLKVQIQKLREKIENVKEELQSSKIENSQLRKTIIEDEQSVIKLRKCKDEILHEKDLIGTQLVNRNDEIKVLKEKISIQQTALDRGDAEYQKRLNDIRLLKVEIQNLTSKCDILTRDAMKTADMRQEVLQLNRALTQERVKGKAFEEDLLTPTNVHRWRKLHGDDPDKLELLEKTHALQNLLLLKSNEALDREHLLDQYKQLLESMKIYIEKAPCKIETQSELNKTRNDLTNMTRKWKALTAELRVMENEIKARDCTIEMLTNELDQVKNELFTWKKKFIKTTGDCPI</sequence>
<proteinExistence type="predicted"/>
<reference evidence="5" key="1">
    <citation type="submission" date="2018-04" db="EMBL/GenBank/DDBJ databases">
        <authorList>
            <person name="Go L.Y."/>
            <person name="Mitchell J.A."/>
        </authorList>
    </citation>
    <scope>NUCLEOTIDE SEQUENCE</scope>
    <source>
        <tissue evidence="5">Whole organism</tissue>
    </source>
</reference>
<dbReference type="InterPro" id="IPR049270">
    <property type="entry name" value="CFAP58_CC"/>
</dbReference>
<protein>
    <submittedName>
        <fullName evidence="6">CSON012640 protein</fullName>
    </submittedName>
</protein>
<dbReference type="Pfam" id="PF21771">
    <property type="entry name" value="CFAP58_CC"/>
    <property type="match status" value="1"/>
</dbReference>
<dbReference type="OMA" id="MSLKMIN"/>
<dbReference type="EMBL" id="UFQS01000607">
    <property type="protein sequence ID" value="SSX05306.1"/>
    <property type="molecule type" value="Genomic_DNA"/>
</dbReference>
<feature type="coiled-coil region" evidence="2">
    <location>
        <begin position="423"/>
        <end position="520"/>
    </location>
</feature>
<feature type="coiled-coil region" evidence="2">
    <location>
        <begin position="276"/>
        <end position="348"/>
    </location>
</feature>
<dbReference type="PANTHER" id="PTHR32083">
    <property type="entry name" value="CILIA AND FLAGELLA-ASSOCIATED PROTEIN 58-RELATED"/>
    <property type="match status" value="1"/>
</dbReference>
<feature type="coiled-coil region" evidence="2">
    <location>
        <begin position="563"/>
        <end position="611"/>
    </location>
</feature>
<evidence type="ECO:0000256" key="2">
    <source>
        <dbReference type="SAM" id="Coils"/>
    </source>
</evidence>
<dbReference type="VEuPathDB" id="VectorBase:CSON012640"/>
<evidence type="ECO:0000313" key="5">
    <source>
        <dbReference type="EMBL" id="SSX05306.1"/>
    </source>
</evidence>
<accession>A0A336MBB2</accession>
<dbReference type="EMBL" id="UFQT01000607">
    <property type="protein sequence ID" value="SSX25667.1"/>
    <property type="molecule type" value="Genomic_DNA"/>
</dbReference>
<feature type="coiled-coil region" evidence="2">
    <location>
        <begin position="59"/>
        <end position="107"/>
    </location>
</feature>
<evidence type="ECO:0000256" key="1">
    <source>
        <dbReference type="ARBA" id="ARBA00023054"/>
    </source>
</evidence>
<name>A0A336MBB2_CULSO</name>